<dbReference type="EMBL" id="LR215043">
    <property type="protein sequence ID" value="VEU78407.1"/>
    <property type="molecule type" value="Genomic_DNA"/>
</dbReference>
<organism evidence="1 2">
    <name type="scientific">Mycoplasmopsis columbinasalis</name>
    <dbReference type="NCBI Taxonomy" id="114880"/>
    <lineage>
        <taxon>Bacteria</taxon>
        <taxon>Bacillati</taxon>
        <taxon>Mycoplasmatota</taxon>
        <taxon>Mycoplasmoidales</taxon>
        <taxon>Metamycoplasmataceae</taxon>
        <taxon>Mycoplasmopsis</taxon>
    </lineage>
</organism>
<dbReference type="RefSeq" id="WP_129623229.1">
    <property type="nucleotide sequence ID" value="NZ_LR215043.1"/>
</dbReference>
<protein>
    <recommendedName>
        <fullName evidence="3">SHS2 domain-containing protein</fullName>
    </recommendedName>
</protein>
<keyword evidence="2" id="KW-1185">Reference proteome</keyword>
<reference evidence="1 2" key="1">
    <citation type="submission" date="2019-01" db="EMBL/GenBank/DDBJ databases">
        <authorList>
            <consortium name="Pathogen Informatics"/>
        </authorList>
    </citation>
    <scope>NUCLEOTIDE SEQUENCE [LARGE SCALE GENOMIC DNA]</scope>
    <source>
        <strain evidence="1 2">NCTC10184</strain>
    </source>
</reference>
<dbReference type="OrthoDB" id="401446at2"/>
<dbReference type="AlphaFoldDB" id="A0A449BB13"/>
<gene>
    <name evidence="1" type="ORF">NCTC10184_00651</name>
</gene>
<evidence type="ECO:0000313" key="1">
    <source>
        <dbReference type="EMBL" id="VEU78407.1"/>
    </source>
</evidence>
<proteinExistence type="predicted"/>
<evidence type="ECO:0000313" key="2">
    <source>
        <dbReference type="Proteomes" id="UP000290876"/>
    </source>
</evidence>
<dbReference type="NCBIfam" id="NF045943">
    <property type="entry name" value="MAG3720_fam"/>
    <property type="match status" value="1"/>
</dbReference>
<dbReference type="Proteomes" id="UP000290876">
    <property type="component" value="Chromosome"/>
</dbReference>
<sequence length="389" mass="45085">MAKKYYLSFHLTTNEILIEVVAFCSTNSFLVYKQKSSYQNLEALTNILLSFKTLCKSKLRFEKKKNELITSLIIDESFNDQLTFKLQQAEIFVKSNLVEFFQKSELDALMAKQDLDLKIFSKLNQQNIYFQTTTNLGEQKIYQHFPQGKIASTVKQLALSTYVNKDHKLAYFIDLFEEYGFNLNYIFANNQTLLFNHNSNEVTKKILIKLEANSLIFSLVINNAVLDTKIITFSIADIISKVQQATNLDVQICELLLKSTLENYDTLVTLDKTSLSKNQKLCLQIIEHLISKTNDVIKKFMLKNKIGWNHIYIAGHNQKLLAVALGKWAKHFEVIKGFESEVSLQTQGIMHYLEHFKIEDNSQNNTISNFPLPRKTFFNKLKTIFSFKK</sequence>
<accession>A0A449BB13</accession>
<evidence type="ECO:0008006" key="3">
    <source>
        <dbReference type="Google" id="ProtNLM"/>
    </source>
</evidence>
<dbReference type="KEGG" id="mcob:NCTC10184_00651"/>
<name>A0A449BB13_9BACT</name>